<feature type="domain" description="MucB/RseB N-terminal" evidence="2">
    <location>
        <begin position="157"/>
        <end position="239"/>
    </location>
</feature>
<dbReference type="PANTHER" id="PTHR37507">
    <property type="entry name" value="SPORULATION PROTEIN YDCC"/>
    <property type="match status" value="1"/>
</dbReference>
<feature type="region of interest" description="Disordered" evidence="1">
    <location>
        <begin position="255"/>
        <end position="280"/>
    </location>
</feature>
<sequence>MSKRTTVAFATAGAVAGVVGLGVLAMPAGAGPNPTLPEISAEQLVESVFKASPAALGGTVQVENNLGLPSGLPNMPAALSGDSRGQVWTDGQGRVRVSLPSSGGELSYVNDGSTSWLWDSADRSVRKSDNGAARARHDLPELADAEHQAELANPVSAAKQVVSAVQEYSTVAVDGTATVAGRSAYEVVLTPKPTERTLLREVRVAVDAELRLPLRFSVLANGTDQPVLQVGFSELTVGQQDPGLFQFSVPAGATVTEEGAEQDQQDQQKQQEQQRRHEQAPFQAFGSGWDTVLAGRMPAEALSGSPDAQDADAQDADGRDADGRDADARGQSPAALLKQVGKQVSGEWGQGVLVSTAVANALITDDGRVAVGAVPEQVLVETIGQLK</sequence>
<evidence type="ECO:0000256" key="1">
    <source>
        <dbReference type="SAM" id="MobiDB-lite"/>
    </source>
</evidence>
<dbReference type="Proteomes" id="UP001206128">
    <property type="component" value="Unassembled WGS sequence"/>
</dbReference>
<keyword evidence="4" id="KW-1185">Reference proteome</keyword>
<organism evidence="3 4">
    <name type="scientific">Goodfellowiella coeruleoviolacea</name>
    <dbReference type="NCBI Taxonomy" id="334858"/>
    <lineage>
        <taxon>Bacteria</taxon>
        <taxon>Bacillati</taxon>
        <taxon>Actinomycetota</taxon>
        <taxon>Actinomycetes</taxon>
        <taxon>Pseudonocardiales</taxon>
        <taxon>Pseudonocardiaceae</taxon>
        <taxon>Goodfellowiella</taxon>
    </lineage>
</organism>
<dbReference type="InterPro" id="IPR052944">
    <property type="entry name" value="Sporulation_related"/>
</dbReference>
<dbReference type="AlphaFoldDB" id="A0AAE3GCM6"/>
<evidence type="ECO:0000259" key="2">
    <source>
        <dbReference type="Pfam" id="PF03888"/>
    </source>
</evidence>
<dbReference type="InterPro" id="IPR029046">
    <property type="entry name" value="LolA/LolB/LppX"/>
</dbReference>
<dbReference type="SUPFAM" id="SSF89392">
    <property type="entry name" value="Prokaryotic lipoproteins and lipoprotein localization factors"/>
    <property type="match status" value="1"/>
</dbReference>
<name>A0AAE3GCM6_9PSEU</name>
<accession>A0AAE3GCM6</accession>
<reference evidence="3" key="1">
    <citation type="submission" date="2022-06" db="EMBL/GenBank/DDBJ databases">
        <title>Genomic Encyclopedia of Archaeal and Bacterial Type Strains, Phase II (KMG-II): from individual species to whole genera.</title>
        <authorList>
            <person name="Goeker M."/>
        </authorList>
    </citation>
    <scope>NUCLEOTIDE SEQUENCE</scope>
    <source>
        <strain evidence="3">DSM 43935</strain>
    </source>
</reference>
<feature type="region of interest" description="Disordered" evidence="1">
    <location>
        <begin position="300"/>
        <end position="330"/>
    </location>
</feature>
<protein>
    <submittedName>
        <fullName evidence="3">Outer membrane lipoprotein-sorting protein</fullName>
    </submittedName>
</protein>
<evidence type="ECO:0000313" key="3">
    <source>
        <dbReference type="EMBL" id="MCP2165640.1"/>
    </source>
</evidence>
<dbReference type="PANTHER" id="PTHR37507:SF2">
    <property type="entry name" value="SPORULATION PROTEIN YDCC"/>
    <property type="match status" value="1"/>
</dbReference>
<proteinExistence type="predicted"/>
<gene>
    <name evidence="3" type="ORF">LX83_002498</name>
</gene>
<keyword evidence="3" id="KW-0449">Lipoprotein</keyword>
<comment type="caution">
    <text evidence="3">The sequence shown here is derived from an EMBL/GenBank/DDBJ whole genome shotgun (WGS) entry which is preliminary data.</text>
</comment>
<dbReference type="Pfam" id="PF03888">
    <property type="entry name" value="MucB_RseB"/>
    <property type="match status" value="1"/>
</dbReference>
<dbReference type="RefSeq" id="WP_253770638.1">
    <property type="nucleotide sequence ID" value="NZ_JAMTCK010000005.1"/>
</dbReference>
<evidence type="ECO:0000313" key="4">
    <source>
        <dbReference type="Proteomes" id="UP001206128"/>
    </source>
</evidence>
<dbReference type="InterPro" id="IPR033434">
    <property type="entry name" value="MucB/RseB_N"/>
</dbReference>
<dbReference type="Gene3D" id="2.50.20.10">
    <property type="entry name" value="Lipoprotein localisation LolA/LolB/LppX"/>
    <property type="match status" value="1"/>
</dbReference>
<dbReference type="EMBL" id="JAMTCK010000005">
    <property type="protein sequence ID" value="MCP2165640.1"/>
    <property type="molecule type" value="Genomic_DNA"/>
</dbReference>
<feature type="compositionally biased region" description="Basic and acidic residues" evidence="1">
    <location>
        <begin position="316"/>
        <end position="328"/>
    </location>
</feature>